<protein>
    <recommendedName>
        <fullName evidence="3">Endonuclease/exonuclease/phosphatase domain-containing protein</fullName>
    </recommendedName>
</protein>
<organism evidence="1">
    <name type="scientific">Homalodisca liturata</name>
    <dbReference type="NCBI Taxonomy" id="320908"/>
    <lineage>
        <taxon>Eukaryota</taxon>
        <taxon>Metazoa</taxon>
        <taxon>Ecdysozoa</taxon>
        <taxon>Arthropoda</taxon>
        <taxon>Hexapoda</taxon>
        <taxon>Insecta</taxon>
        <taxon>Pterygota</taxon>
        <taxon>Neoptera</taxon>
        <taxon>Paraneoptera</taxon>
        <taxon>Hemiptera</taxon>
        <taxon>Auchenorrhyncha</taxon>
        <taxon>Membracoidea</taxon>
        <taxon>Cicadellidae</taxon>
        <taxon>Cicadellinae</taxon>
        <taxon>Proconiini</taxon>
        <taxon>Homalodisca</taxon>
    </lineage>
</organism>
<feature type="non-terminal residue" evidence="1">
    <location>
        <position position="1"/>
    </location>
</feature>
<evidence type="ECO:0000313" key="1">
    <source>
        <dbReference type="EMBL" id="JAS89239.1"/>
    </source>
</evidence>
<evidence type="ECO:0008006" key="3">
    <source>
        <dbReference type="Google" id="ProtNLM"/>
    </source>
</evidence>
<sequence>LKSYDCFCVNLQPTRLESCLDNFISNLHPTDYNCRTVQPHLSDHLGLLLKTKFLAAGPSPPNVSEKTTYSYRVLNDVNINRFKCRLTNSNWSNVILGADDLDNAFNSFLQHLSHNFHDCCPLMTKTRS</sequence>
<accession>A0A1B6IQP7</accession>
<evidence type="ECO:0000313" key="2">
    <source>
        <dbReference type="EMBL" id="JAT04131.1"/>
    </source>
</evidence>
<feature type="non-terminal residue" evidence="1">
    <location>
        <position position="128"/>
    </location>
</feature>
<dbReference type="EMBL" id="GECU01003576">
    <property type="protein sequence ID" value="JAT04131.1"/>
    <property type="molecule type" value="Transcribed_RNA"/>
</dbReference>
<dbReference type="EMBL" id="GECU01018467">
    <property type="protein sequence ID" value="JAS89239.1"/>
    <property type="molecule type" value="Transcribed_RNA"/>
</dbReference>
<dbReference type="AlphaFoldDB" id="A0A1B6IQP7"/>
<gene>
    <name evidence="1" type="ORF">g.58530</name>
    <name evidence="2" type="ORF">g.58531</name>
</gene>
<proteinExistence type="predicted"/>
<reference evidence="1" key="1">
    <citation type="submission" date="2015-11" db="EMBL/GenBank/DDBJ databases">
        <title>De novo transcriptome assembly of four potential Pierce s Disease insect vectors from Arizona vineyards.</title>
        <authorList>
            <person name="Tassone E.E."/>
        </authorList>
    </citation>
    <scope>NUCLEOTIDE SEQUENCE</scope>
</reference>
<name>A0A1B6IQP7_9HEMI</name>